<gene>
    <name evidence="1" type="ORF">RA086_05495</name>
</gene>
<keyword evidence="2" id="KW-1185">Reference proteome</keyword>
<sequence length="100" mass="11461">MTRIDRELLLSKIQDAERKYKSVAKAPPCVLADIQALTAVTEHRAVLTKYELNIMKRQFNGEMSMTEAATKMGHSTSWYKARAPEVKVGNYRIMEDKLDE</sequence>
<comment type="caution">
    <text evidence="1">The sequence shown here is derived from an EMBL/GenBank/DDBJ whole genome shotgun (WGS) entry which is preliminary data.</text>
</comment>
<evidence type="ECO:0000313" key="2">
    <source>
        <dbReference type="Proteomes" id="UP001227831"/>
    </source>
</evidence>
<organism evidence="1 2">
    <name type="scientific">Lactiplantibacillus brownii</name>
    <dbReference type="NCBI Taxonomy" id="3069269"/>
    <lineage>
        <taxon>Bacteria</taxon>
        <taxon>Bacillati</taxon>
        <taxon>Bacillota</taxon>
        <taxon>Bacilli</taxon>
        <taxon>Lactobacillales</taxon>
        <taxon>Lactobacillaceae</taxon>
        <taxon>Lactiplantibacillus</taxon>
    </lineage>
</organism>
<dbReference type="EMBL" id="JAVCWF010000001">
    <property type="protein sequence ID" value="MDQ7937081.1"/>
    <property type="molecule type" value="Genomic_DNA"/>
</dbReference>
<evidence type="ECO:0000313" key="1">
    <source>
        <dbReference type="EMBL" id="MDQ7937081.1"/>
    </source>
</evidence>
<dbReference type="RefSeq" id="WP_308702858.1">
    <property type="nucleotide sequence ID" value="NZ_AP027463.1"/>
</dbReference>
<proteinExistence type="predicted"/>
<name>A0ABU1A878_9LACO</name>
<protein>
    <submittedName>
        <fullName evidence="1">Uncharacterized protein</fullName>
    </submittedName>
</protein>
<reference evidence="1 2" key="1">
    <citation type="journal article" date="2023" name="Int. J. Syst. Evol. Microbiol.">
        <title>Lactiplantibacillus brownii sp. nov., a novel psychrotolerant species isolated from sauerkraut.</title>
        <authorList>
            <person name="Heng Y.C."/>
            <person name="Silvaraju S."/>
            <person name="Lee J.K.Y."/>
            <person name="Kittelmann S."/>
        </authorList>
    </citation>
    <scope>NUCLEOTIDE SEQUENCE [LARGE SCALE GENOMIC DNA]</scope>
    <source>
        <strain evidence="1 2">WILCCON 0030</strain>
    </source>
</reference>
<dbReference type="Proteomes" id="UP001227831">
    <property type="component" value="Unassembled WGS sequence"/>
</dbReference>
<accession>A0ABU1A878</accession>